<feature type="compositionally biased region" description="Polar residues" evidence="1">
    <location>
        <begin position="265"/>
        <end position="275"/>
    </location>
</feature>
<dbReference type="AlphaFoldDB" id="A0AAJ0FKF1"/>
<keyword evidence="3" id="KW-1185">Reference proteome</keyword>
<feature type="compositionally biased region" description="Low complexity" evidence="1">
    <location>
        <begin position="1"/>
        <end position="14"/>
    </location>
</feature>
<organism evidence="2 3">
    <name type="scientific">Phialemonium atrogriseum</name>
    <dbReference type="NCBI Taxonomy" id="1093897"/>
    <lineage>
        <taxon>Eukaryota</taxon>
        <taxon>Fungi</taxon>
        <taxon>Dikarya</taxon>
        <taxon>Ascomycota</taxon>
        <taxon>Pezizomycotina</taxon>
        <taxon>Sordariomycetes</taxon>
        <taxon>Sordariomycetidae</taxon>
        <taxon>Cephalothecales</taxon>
        <taxon>Cephalothecaceae</taxon>
        <taxon>Phialemonium</taxon>
    </lineage>
</organism>
<evidence type="ECO:0000313" key="3">
    <source>
        <dbReference type="Proteomes" id="UP001244011"/>
    </source>
</evidence>
<sequence length="397" mass="44112">MSSPMSLSSPTTSPADGARLTRDEDTTSMIDLVISKLDDNPDEVVLSGGEARRLVALLSRKNEIVRELSKVTEDLKEIRFLTRYGDYAKEMWTDMKSVERPECFKELPKLPQRPAATLQKLREEMRVAKGQPLAPHLRKDETKGRLSDAFAASTSFLQPHVAIETSLLATEAYADRNEACHAPIEDLKARKDSLGLADLIDRDMGDLVDCLPDSRSDELPHWKLILDYFRYRNLDPTSDTWILAKEDDVAPVQHPSDKETKDSSESTASTTNGSASPIGIEALGFMLTRTATFLFERNHFASWPEYPALTKSESPGRLRRSTSVPWPGGEFGRVPGRKEFFVAVDAVLDGLLKLEESCSSLPAAVRLVGEVDRAIQGVVSEALSEAKRRAEIDQHDV</sequence>
<reference evidence="2" key="1">
    <citation type="submission" date="2023-06" db="EMBL/GenBank/DDBJ databases">
        <title>Genome-scale phylogeny and comparative genomics of the fungal order Sordariales.</title>
        <authorList>
            <consortium name="Lawrence Berkeley National Laboratory"/>
            <person name="Hensen N."/>
            <person name="Bonometti L."/>
            <person name="Westerberg I."/>
            <person name="Brannstrom I.O."/>
            <person name="Guillou S."/>
            <person name="Cros-Aarteil S."/>
            <person name="Calhoun S."/>
            <person name="Haridas S."/>
            <person name="Kuo A."/>
            <person name="Mondo S."/>
            <person name="Pangilinan J."/>
            <person name="Riley R."/>
            <person name="Labutti K."/>
            <person name="Andreopoulos B."/>
            <person name="Lipzen A."/>
            <person name="Chen C."/>
            <person name="Yanf M."/>
            <person name="Daum C."/>
            <person name="Ng V."/>
            <person name="Clum A."/>
            <person name="Steindorff A."/>
            <person name="Ohm R."/>
            <person name="Martin F."/>
            <person name="Silar P."/>
            <person name="Natvig D."/>
            <person name="Lalanne C."/>
            <person name="Gautier V."/>
            <person name="Ament-Velasquez S.L."/>
            <person name="Kruys A."/>
            <person name="Hutchinson M.I."/>
            <person name="Powell A.J."/>
            <person name="Barry K."/>
            <person name="Miller A.N."/>
            <person name="Grigoriev I.V."/>
            <person name="Debuchy R."/>
            <person name="Gladieux P."/>
            <person name="Thoren M.H."/>
            <person name="Johannesson H."/>
        </authorList>
    </citation>
    <scope>NUCLEOTIDE SEQUENCE</scope>
    <source>
        <strain evidence="2">8032-3</strain>
    </source>
</reference>
<feature type="compositionally biased region" description="Basic and acidic residues" evidence="1">
    <location>
        <begin position="255"/>
        <end position="264"/>
    </location>
</feature>
<feature type="region of interest" description="Disordered" evidence="1">
    <location>
        <begin position="250"/>
        <end position="275"/>
    </location>
</feature>
<protein>
    <submittedName>
        <fullName evidence="2">Uncharacterized protein</fullName>
    </submittedName>
</protein>
<dbReference type="EMBL" id="MU839015">
    <property type="protein sequence ID" value="KAK1765479.1"/>
    <property type="molecule type" value="Genomic_DNA"/>
</dbReference>
<feature type="region of interest" description="Disordered" evidence="1">
    <location>
        <begin position="1"/>
        <end position="24"/>
    </location>
</feature>
<comment type="caution">
    <text evidence="2">The sequence shown here is derived from an EMBL/GenBank/DDBJ whole genome shotgun (WGS) entry which is preliminary data.</text>
</comment>
<dbReference type="RefSeq" id="XP_060281692.1">
    <property type="nucleotide sequence ID" value="XM_060432792.1"/>
</dbReference>
<evidence type="ECO:0000313" key="2">
    <source>
        <dbReference type="EMBL" id="KAK1765479.1"/>
    </source>
</evidence>
<evidence type="ECO:0000256" key="1">
    <source>
        <dbReference type="SAM" id="MobiDB-lite"/>
    </source>
</evidence>
<dbReference type="GeneID" id="85315979"/>
<name>A0AAJ0FKF1_9PEZI</name>
<accession>A0AAJ0FKF1</accession>
<gene>
    <name evidence="2" type="ORF">QBC33DRAFT_621257</name>
</gene>
<dbReference type="Proteomes" id="UP001244011">
    <property type="component" value="Unassembled WGS sequence"/>
</dbReference>
<proteinExistence type="predicted"/>